<dbReference type="EC" id="1.2.1.88" evidence="5"/>
<dbReference type="Proteomes" id="UP000192342">
    <property type="component" value="Unassembled WGS sequence"/>
</dbReference>
<keyword evidence="5" id="KW-0678">Repressor</keyword>
<comment type="similarity">
    <text evidence="5">In the N-terminal section; belongs to the proline dehydrogenase family.</text>
</comment>
<comment type="similarity">
    <text evidence="5">In the C-terminal section; belongs to the aldehyde dehydrogenase family.</text>
</comment>
<evidence type="ECO:0000259" key="9">
    <source>
        <dbReference type="Pfam" id="PF14850"/>
    </source>
</evidence>
<evidence type="ECO:0000259" key="8">
    <source>
        <dbReference type="Pfam" id="PF01619"/>
    </source>
</evidence>
<dbReference type="UniPathway" id="UPA00261">
    <property type="reaction ID" value="UER00373"/>
</dbReference>
<evidence type="ECO:0000256" key="6">
    <source>
        <dbReference type="PIRSR" id="PIRSR000197-1"/>
    </source>
</evidence>
<evidence type="ECO:0000256" key="3">
    <source>
        <dbReference type="ARBA" id="ARBA00023027"/>
    </source>
</evidence>
<evidence type="ECO:0000256" key="4">
    <source>
        <dbReference type="ARBA" id="ARBA00048142"/>
    </source>
</evidence>
<dbReference type="InterPro" id="IPR016160">
    <property type="entry name" value="Ald_DH_CS_CYS"/>
</dbReference>
<comment type="caution">
    <text evidence="10">The sequence shown here is derived from an EMBL/GenBank/DDBJ whole genome shotgun (WGS) entry which is preliminary data.</text>
</comment>
<dbReference type="AlphaFoldDB" id="A0A1Y1SD76"/>
<keyword evidence="5" id="KW-0274">FAD</keyword>
<keyword evidence="5" id="KW-0285">Flavoprotein</keyword>
<evidence type="ECO:0000256" key="5">
    <source>
        <dbReference type="PIRNR" id="PIRNR000197"/>
    </source>
</evidence>
<dbReference type="NCBIfam" id="TIGR01238">
    <property type="entry name" value="D1pyr5carbox3"/>
    <property type="match status" value="1"/>
</dbReference>
<dbReference type="InterPro" id="IPR016161">
    <property type="entry name" value="Ald_DH/histidinol_DH"/>
</dbReference>
<dbReference type="Pfam" id="PF14850">
    <property type="entry name" value="Pro_dh-DNA_bdg"/>
    <property type="match status" value="1"/>
</dbReference>
<dbReference type="Gene3D" id="3.40.605.10">
    <property type="entry name" value="Aldehyde Dehydrogenase, Chain A, domain 1"/>
    <property type="match status" value="1"/>
</dbReference>
<comment type="function">
    <text evidence="5">Oxidizes proline to glutamate for use as a carbon and nitrogen source.</text>
</comment>
<comment type="cofactor">
    <cofactor evidence="5">
        <name>FAD</name>
        <dbReference type="ChEBI" id="CHEBI:57692"/>
    </cofactor>
</comment>
<evidence type="ECO:0000256" key="1">
    <source>
        <dbReference type="ARBA" id="ARBA00004786"/>
    </source>
</evidence>
<comment type="catalytic activity">
    <reaction evidence="4 5">
        <text>L-glutamate 5-semialdehyde + NAD(+) + H2O = L-glutamate + NADH + 2 H(+)</text>
        <dbReference type="Rhea" id="RHEA:30235"/>
        <dbReference type="ChEBI" id="CHEBI:15377"/>
        <dbReference type="ChEBI" id="CHEBI:15378"/>
        <dbReference type="ChEBI" id="CHEBI:29985"/>
        <dbReference type="ChEBI" id="CHEBI:57540"/>
        <dbReference type="ChEBI" id="CHEBI:57945"/>
        <dbReference type="ChEBI" id="CHEBI:58066"/>
        <dbReference type="EC" id="1.2.1.88"/>
    </reaction>
</comment>
<feature type="domain" description="Proline dehydrogenase PutA" evidence="9">
    <location>
        <begin position="68"/>
        <end position="181"/>
    </location>
</feature>
<dbReference type="STRING" id="1317117.ATO7_13248"/>
<feature type="domain" description="Aldehyde dehydrogenase" evidence="7">
    <location>
        <begin position="558"/>
        <end position="988"/>
    </location>
</feature>
<dbReference type="InterPro" id="IPR024089">
    <property type="entry name" value="PRODH_PutA_dom_I/II"/>
</dbReference>
<reference evidence="10 11" key="1">
    <citation type="submission" date="2013-04" db="EMBL/GenBank/DDBJ databases">
        <title>Oceanococcus atlanticus 22II-S10r2 Genome Sequencing.</title>
        <authorList>
            <person name="Lai Q."/>
            <person name="Li G."/>
            <person name="Shao Z."/>
        </authorList>
    </citation>
    <scope>NUCLEOTIDE SEQUENCE [LARGE SCALE GENOMIC DNA]</scope>
    <source>
        <strain evidence="10 11">22II-S10r2</strain>
    </source>
</reference>
<keyword evidence="2 5" id="KW-0560">Oxidoreductase</keyword>
<evidence type="ECO:0000259" key="7">
    <source>
        <dbReference type="Pfam" id="PF00171"/>
    </source>
</evidence>
<feature type="active site" evidence="6">
    <location>
        <position position="774"/>
    </location>
</feature>
<dbReference type="Pfam" id="PF00171">
    <property type="entry name" value="Aldedh"/>
    <property type="match status" value="1"/>
</dbReference>
<evidence type="ECO:0000256" key="2">
    <source>
        <dbReference type="ARBA" id="ARBA00023002"/>
    </source>
</evidence>
<dbReference type="InterPro" id="IPR015590">
    <property type="entry name" value="Aldehyde_DH_dom"/>
</dbReference>
<dbReference type="SUPFAM" id="SSF51730">
    <property type="entry name" value="FAD-linked oxidoreductase"/>
    <property type="match status" value="1"/>
</dbReference>
<dbReference type="SUPFAM" id="SSF81935">
    <property type="entry name" value="N-terminal domain of bifunctional PutA protein"/>
    <property type="match status" value="1"/>
</dbReference>
<dbReference type="GO" id="GO:0004657">
    <property type="term" value="F:proline dehydrogenase activity"/>
    <property type="evidence" value="ECO:0007669"/>
    <property type="project" value="UniProtKB-UniRule"/>
</dbReference>
<dbReference type="EC" id="1.5.5.2" evidence="5"/>
<feature type="domain" description="Proline dehydrogenase" evidence="8">
    <location>
        <begin position="193"/>
        <end position="482"/>
    </location>
</feature>
<name>A0A1Y1SD76_9GAMM</name>
<dbReference type="GO" id="GO:0009898">
    <property type="term" value="C:cytoplasmic side of plasma membrane"/>
    <property type="evidence" value="ECO:0007669"/>
    <property type="project" value="TreeGrafter"/>
</dbReference>
<evidence type="ECO:0000313" key="11">
    <source>
        <dbReference type="Proteomes" id="UP000192342"/>
    </source>
</evidence>
<dbReference type="NCBIfam" id="NF008869">
    <property type="entry name" value="PRK11904.1"/>
    <property type="match status" value="1"/>
</dbReference>
<sequence length="1173" mass="128106">MPWTPPLPSADDPLLRAMHQHWLQADEAALAPLLTLADLGASARQQAREYARRLVEQVRATQHQRGGVEALLHEYSLSSEEGVALMCLAEALLRVPDVTSMDALIRDKLQDTNWAAHRGRSHALFVNATTWALLISGKVLRYGDVERQALHGVVPRMLGRLGQPVLRRAIRQAMAMIGKLFVMGCTIEQALVSAEKTASPGELYSYDMLGEGARCASAATTYTHRYRQAIDAIGQRNTSGHPDQAAGISIKLSALHPRFEAAQRERVLHELVPTLLDLCVQARRYNIGLTLDAEEAARLDLSLQVIQAVLREPALRGWDGFGVAVQAYQKRAPLVIDWLVAQARGAGQRIMVRLVKGAYWDTEIKRAQVQGLAGYPVFTRKLSTDLCYQACARKLLDQRAYVYPQFATHNAWTVAAILAMDQQRTGYEFQRLHGMGAELHHQVMRDSGVTCRVYAPVGEHQDLLAYLVRRLLENGANSSFVNNMADENIPVQALIQDPLLKLRECADVHNPAIAAPRALYAPARDNSGGFDVSDICALQRLDDAARTLPTYEHAGRAEQTVYSPADIRQRVGSFAWDSTASMQDKLARAQRAFARKDWLAPARAAFLLRLADALEAEQAHWIDLCAREAGKTLLDGLAEVREAADFCRYYAAQIQRLPPGRPHGVVLCISPWNFPLAIFIGQITAALAAGNAVLAKPAEQTSLMALHALKLMQTCGLPPDRVQCVIAPGADAGRVLVPDCRIQAVLFTGSNRTARWLFRTLAQRTDAPIPLVAETGGQNALIADSTALAEQLVDDVIRSGFHSAGQRCSALRVLFLQADTADRVIELIKGAMDELKLGSPQELATDVGPLIDEPARQRLHAHCQRLDKEARLLHVAKSAPTHSQGYFFAPRLYEIQHMKQLPEEVFGPIVHVIRYAADELPAVVEQINAAGFGLTLGIHTRIQRCADYLAAAIKVGNVYVNRDMVGAVVGVQPFGGRGLSGTGPKAGGPLYVPNLRRHDSGAGRQRYKAADTAPVALSSSAGERNLYLIQPRGVVAAFYAAGDPVSHCLATMDAVLSTGNVLHLVIPEGWRDVVLEREHALRSELGELGAVVLHDPVQLDAAACYHTLVIPPGSALLQPTMSRLLDQQCGALPRIVRDEPSASYWQRFVDEKVITTNTMAVGGDAHLMSLDGG</sequence>
<dbReference type="Pfam" id="PF01619">
    <property type="entry name" value="Pro_dh"/>
    <property type="match status" value="1"/>
</dbReference>
<dbReference type="PIRSF" id="PIRSF000197">
    <property type="entry name" value="Bifunct_PutA"/>
    <property type="match status" value="1"/>
</dbReference>
<dbReference type="PANTHER" id="PTHR42862">
    <property type="entry name" value="DELTA-1-PYRROLINE-5-CARBOXYLATE DEHYDROGENASE 1, ISOFORM A-RELATED"/>
    <property type="match status" value="1"/>
</dbReference>
<dbReference type="Gene3D" id="3.40.309.10">
    <property type="entry name" value="Aldehyde Dehydrogenase, Chain A, domain 2"/>
    <property type="match status" value="1"/>
</dbReference>
<keyword evidence="3 5" id="KW-0520">NAD</keyword>
<dbReference type="GO" id="GO:0003842">
    <property type="term" value="F:L-glutamate gamma-semialdehyde dehydrogenase activity"/>
    <property type="evidence" value="ECO:0007669"/>
    <property type="project" value="UniProtKB-UniRule"/>
</dbReference>
<dbReference type="FunFam" id="3.40.309.10:FF:000005">
    <property type="entry name" value="1-pyrroline-5-carboxylate dehydrogenase 1"/>
    <property type="match status" value="1"/>
</dbReference>
<keyword evidence="11" id="KW-1185">Reference proteome</keyword>
<dbReference type="OrthoDB" id="9812625at2"/>
<dbReference type="PANTHER" id="PTHR42862:SF1">
    <property type="entry name" value="DELTA-1-PYRROLINE-5-CARBOXYLATE DEHYDROGENASE 2, ISOFORM A-RELATED"/>
    <property type="match status" value="1"/>
</dbReference>
<dbReference type="GO" id="GO:0003677">
    <property type="term" value="F:DNA binding"/>
    <property type="evidence" value="ECO:0007669"/>
    <property type="project" value="UniProtKB-KW"/>
</dbReference>
<organism evidence="10 11">
    <name type="scientific">Oceanococcus atlanticus</name>
    <dbReference type="NCBI Taxonomy" id="1317117"/>
    <lineage>
        <taxon>Bacteria</taxon>
        <taxon>Pseudomonadati</taxon>
        <taxon>Pseudomonadota</taxon>
        <taxon>Gammaproteobacteria</taxon>
        <taxon>Chromatiales</taxon>
        <taxon>Oceanococcaceae</taxon>
        <taxon>Oceanococcus</taxon>
    </lineage>
</organism>
<dbReference type="InterPro" id="IPR029041">
    <property type="entry name" value="FAD-linked_oxidoreductase-like"/>
</dbReference>
<dbReference type="GO" id="GO:0003700">
    <property type="term" value="F:DNA-binding transcription factor activity"/>
    <property type="evidence" value="ECO:0007669"/>
    <property type="project" value="InterPro"/>
</dbReference>
<dbReference type="InterPro" id="IPR002872">
    <property type="entry name" value="Proline_DH_dom"/>
</dbReference>
<comment type="pathway">
    <text evidence="5">Amino-acid degradation; L-proline degradation into L-glutamate; L-glutamate from L-proline: step 1/2.</text>
</comment>
<keyword evidence="5" id="KW-0642">Proline metabolism</keyword>
<dbReference type="InterPro" id="IPR016162">
    <property type="entry name" value="Ald_DH_N"/>
</dbReference>
<evidence type="ECO:0000313" key="10">
    <source>
        <dbReference type="EMBL" id="ORE86265.1"/>
    </source>
</evidence>
<dbReference type="InterPro" id="IPR016163">
    <property type="entry name" value="Ald_DH_C"/>
</dbReference>
<dbReference type="SUPFAM" id="SSF53720">
    <property type="entry name" value="ALDH-like"/>
    <property type="match status" value="1"/>
</dbReference>
<dbReference type="InterPro" id="IPR024082">
    <property type="entry name" value="PRODH_PutA_dom_II"/>
</dbReference>
<dbReference type="InterPro" id="IPR025703">
    <property type="entry name" value="Bifunct_PutA"/>
</dbReference>
<keyword evidence="5" id="KW-0238">DNA-binding</keyword>
<feature type="active site" evidence="6">
    <location>
        <position position="808"/>
    </location>
</feature>
<dbReference type="InterPro" id="IPR050485">
    <property type="entry name" value="Proline_metab_enzyme"/>
</dbReference>
<protein>
    <recommendedName>
        <fullName evidence="5">Bifunctional protein PutA</fullName>
    </recommendedName>
    <domain>
        <recommendedName>
            <fullName evidence="5">Proline dehydrogenase</fullName>
            <ecNumber evidence="5">1.5.5.2</ecNumber>
        </recommendedName>
        <alternativeName>
            <fullName evidence="5">Proline oxidase</fullName>
        </alternativeName>
    </domain>
    <domain>
        <recommendedName>
            <fullName evidence="5">Delta-1-pyrroline-5-carboxylate dehydrogenase</fullName>
            <shortName evidence="5">P5C dehydrogenase</shortName>
            <ecNumber evidence="5">1.2.1.88</ecNumber>
        </recommendedName>
        <alternativeName>
            <fullName evidence="5">L-glutamate gamma-semialdehyde dehydrogenase</fullName>
        </alternativeName>
    </domain>
</protein>
<accession>A0A1Y1SD76</accession>
<proteinExistence type="inferred from homology"/>
<comment type="catalytic activity">
    <reaction evidence="5">
        <text>L-proline + a quinone = (S)-1-pyrroline-5-carboxylate + a quinol + H(+)</text>
        <dbReference type="Rhea" id="RHEA:23784"/>
        <dbReference type="ChEBI" id="CHEBI:15378"/>
        <dbReference type="ChEBI" id="CHEBI:17388"/>
        <dbReference type="ChEBI" id="CHEBI:24646"/>
        <dbReference type="ChEBI" id="CHEBI:60039"/>
        <dbReference type="ChEBI" id="CHEBI:132124"/>
        <dbReference type="EC" id="1.5.5.2"/>
    </reaction>
</comment>
<comment type="pathway">
    <text evidence="1 5">Amino-acid degradation; L-proline degradation into L-glutamate; L-glutamate from L-proline: step 2/2.</text>
</comment>
<gene>
    <name evidence="10" type="ORF">ATO7_13248</name>
</gene>
<dbReference type="Gene3D" id="3.20.20.220">
    <property type="match status" value="2"/>
</dbReference>
<dbReference type="EMBL" id="AQQV01000003">
    <property type="protein sequence ID" value="ORE86265.1"/>
    <property type="molecule type" value="Genomic_DNA"/>
</dbReference>
<keyword evidence="5" id="KW-0805">Transcription regulation</keyword>
<dbReference type="PROSITE" id="PS00070">
    <property type="entry name" value="ALDEHYDE_DEHYDR_CYS"/>
    <property type="match status" value="1"/>
</dbReference>
<keyword evidence="5" id="KW-0804">Transcription</keyword>
<dbReference type="GO" id="GO:0010133">
    <property type="term" value="P:L-proline catabolic process to L-glutamate"/>
    <property type="evidence" value="ECO:0007669"/>
    <property type="project" value="UniProtKB-UniRule"/>
</dbReference>
<dbReference type="RefSeq" id="WP_083562485.1">
    <property type="nucleotide sequence ID" value="NZ_AQQV01000003.1"/>
</dbReference>
<dbReference type="InterPro" id="IPR005933">
    <property type="entry name" value="PutA_C"/>
</dbReference>